<dbReference type="SUPFAM" id="SSF109604">
    <property type="entry name" value="HD-domain/PDEase-like"/>
    <property type="match status" value="1"/>
</dbReference>
<comment type="cofactor">
    <cofactor evidence="2">
        <name>Mn(2+)</name>
        <dbReference type="ChEBI" id="CHEBI:29035"/>
    </cofactor>
</comment>
<accession>A0A1G1X3V7</accession>
<dbReference type="GO" id="GO:0005737">
    <property type="term" value="C:cytoplasm"/>
    <property type="evidence" value="ECO:0007669"/>
    <property type="project" value="TreeGrafter"/>
</dbReference>
<protein>
    <recommendedName>
        <fullName evidence="5">5'-deoxynucleotidase</fullName>
        <ecNumber evidence="5">3.1.3.89</ecNumber>
    </recommendedName>
</protein>
<comment type="subunit">
    <text evidence="4">Homodimer.</text>
</comment>
<keyword evidence="7" id="KW-0378">Hydrolase</keyword>
<evidence type="ECO:0000256" key="3">
    <source>
        <dbReference type="ARBA" id="ARBA00001941"/>
    </source>
</evidence>
<dbReference type="EMBL" id="MHHR01000011">
    <property type="protein sequence ID" value="OGY34688.1"/>
    <property type="molecule type" value="Genomic_DNA"/>
</dbReference>
<evidence type="ECO:0000313" key="9">
    <source>
        <dbReference type="EMBL" id="OGY34688.1"/>
    </source>
</evidence>
<feature type="domain" description="HD" evidence="8">
    <location>
        <begin position="37"/>
        <end position="134"/>
    </location>
</feature>
<evidence type="ECO:0000256" key="6">
    <source>
        <dbReference type="ARBA" id="ARBA00022723"/>
    </source>
</evidence>
<dbReference type="AlphaFoldDB" id="A0A1G1X3V7"/>
<dbReference type="GO" id="GO:0002953">
    <property type="term" value="F:5'-deoxynucleotidase activity"/>
    <property type="evidence" value="ECO:0007669"/>
    <property type="project" value="UniProtKB-EC"/>
</dbReference>
<organism evidence="9 10">
    <name type="scientific">Candidatus Andersenbacteria bacterium RIFCSPHIGHO2_12_FULL_45_11</name>
    <dbReference type="NCBI Taxonomy" id="1797281"/>
    <lineage>
        <taxon>Bacteria</taxon>
        <taxon>Candidatus Anderseniibacteriota</taxon>
    </lineage>
</organism>
<dbReference type="PANTHER" id="PTHR11845:SF13">
    <property type="entry name" value="5'-DEOXYNUCLEOTIDASE HDDC2"/>
    <property type="match status" value="1"/>
</dbReference>
<proteinExistence type="predicted"/>
<evidence type="ECO:0000259" key="8">
    <source>
        <dbReference type="PROSITE" id="PS51831"/>
    </source>
</evidence>
<dbReference type="PANTHER" id="PTHR11845">
    <property type="entry name" value="5'-DEOXYNUCLEOTIDASE HDDC2"/>
    <property type="match status" value="1"/>
</dbReference>
<dbReference type="InterPro" id="IPR003607">
    <property type="entry name" value="HD/PDEase_dom"/>
</dbReference>
<evidence type="ECO:0000256" key="2">
    <source>
        <dbReference type="ARBA" id="ARBA00001936"/>
    </source>
</evidence>
<name>A0A1G1X3V7_9BACT</name>
<dbReference type="Pfam" id="PF13023">
    <property type="entry name" value="HD_3"/>
    <property type="match status" value="1"/>
</dbReference>
<dbReference type="InterPro" id="IPR006674">
    <property type="entry name" value="HD_domain"/>
</dbReference>
<gene>
    <name evidence="9" type="ORF">A3D99_05115</name>
</gene>
<comment type="caution">
    <text evidence="9">The sequence shown here is derived from an EMBL/GenBank/DDBJ whole genome shotgun (WGS) entry which is preliminary data.</text>
</comment>
<dbReference type="PROSITE" id="PS51831">
    <property type="entry name" value="HD"/>
    <property type="match status" value="1"/>
</dbReference>
<keyword evidence="6" id="KW-0479">Metal-binding</keyword>
<dbReference type="InterPro" id="IPR039356">
    <property type="entry name" value="YfbR/HDDC2"/>
</dbReference>
<dbReference type="CDD" id="cd00077">
    <property type="entry name" value="HDc"/>
    <property type="match status" value="1"/>
</dbReference>
<dbReference type="EC" id="3.1.3.89" evidence="5"/>
<evidence type="ECO:0000256" key="7">
    <source>
        <dbReference type="ARBA" id="ARBA00022801"/>
    </source>
</evidence>
<evidence type="ECO:0000256" key="1">
    <source>
        <dbReference type="ARBA" id="ARBA00001638"/>
    </source>
</evidence>
<dbReference type="SMART" id="SM00471">
    <property type="entry name" value="HDc"/>
    <property type="match status" value="1"/>
</dbReference>
<evidence type="ECO:0000256" key="5">
    <source>
        <dbReference type="ARBA" id="ARBA00012964"/>
    </source>
</evidence>
<comment type="cofactor">
    <cofactor evidence="3">
        <name>Co(2+)</name>
        <dbReference type="ChEBI" id="CHEBI:48828"/>
    </cofactor>
</comment>
<comment type="catalytic activity">
    <reaction evidence="1">
        <text>a 2'-deoxyribonucleoside 5'-phosphate + H2O = a 2'-deoxyribonucleoside + phosphate</text>
        <dbReference type="Rhea" id="RHEA:36167"/>
        <dbReference type="ChEBI" id="CHEBI:15377"/>
        <dbReference type="ChEBI" id="CHEBI:18274"/>
        <dbReference type="ChEBI" id="CHEBI:43474"/>
        <dbReference type="ChEBI" id="CHEBI:65317"/>
        <dbReference type="EC" id="3.1.3.89"/>
    </reaction>
</comment>
<dbReference type="Proteomes" id="UP000177528">
    <property type="component" value="Unassembled WGS sequence"/>
</dbReference>
<dbReference type="GO" id="GO:0046872">
    <property type="term" value="F:metal ion binding"/>
    <property type="evidence" value="ECO:0007669"/>
    <property type="project" value="UniProtKB-KW"/>
</dbReference>
<reference evidence="9 10" key="1">
    <citation type="journal article" date="2016" name="Nat. Commun.">
        <title>Thousands of microbial genomes shed light on interconnected biogeochemical processes in an aquifer system.</title>
        <authorList>
            <person name="Anantharaman K."/>
            <person name="Brown C.T."/>
            <person name="Hug L.A."/>
            <person name="Sharon I."/>
            <person name="Castelle C.J."/>
            <person name="Probst A.J."/>
            <person name="Thomas B.C."/>
            <person name="Singh A."/>
            <person name="Wilkins M.J."/>
            <person name="Karaoz U."/>
            <person name="Brodie E.L."/>
            <person name="Williams K.H."/>
            <person name="Hubbard S.S."/>
            <person name="Banfield J.F."/>
        </authorList>
    </citation>
    <scope>NUCLEOTIDE SEQUENCE [LARGE SCALE GENOMIC DNA]</scope>
</reference>
<evidence type="ECO:0000256" key="4">
    <source>
        <dbReference type="ARBA" id="ARBA00011738"/>
    </source>
</evidence>
<evidence type="ECO:0000313" key="10">
    <source>
        <dbReference type="Proteomes" id="UP000177528"/>
    </source>
</evidence>
<sequence length="197" mass="23216">MTKYKRIANFLFEIGTMRKLPRMHRQTLLTNDDSDTIASHSYRVALIAWILAKEEKADPYKTVMMALLHDIAEARTGDHNWIHKRYVKIFEDEVTEEQLGTLPFPEFKEFVDEYTERKSKESIIAKNADLLDQALLLREYEWQGNKEASEWLRGKGGDRKNAHIHKLTLKRAVQLCKAIYTTSPTQWWENLFTSKNR</sequence>
<dbReference type="Gene3D" id="1.10.3210.10">
    <property type="entry name" value="Hypothetical protein af1432"/>
    <property type="match status" value="1"/>
</dbReference>